<evidence type="ECO:0000259" key="4">
    <source>
        <dbReference type="Pfam" id="PF13472"/>
    </source>
</evidence>
<dbReference type="CDD" id="cd01823">
    <property type="entry name" value="SEST_like"/>
    <property type="match status" value="1"/>
</dbReference>
<dbReference type="InterPro" id="IPR003695">
    <property type="entry name" value="Ppx_GppA_N"/>
</dbReference>
<dbReference type="SUPFAM" id="SSF52266">
    <property type="entry name" value="SGNH hydrolase"/>
    <property type="match status" value="1"/>
</dbReference>
<dbReference type="PANTHER" id="PTHR30005">
    <property type="entry name" value="EXOPOLYPHOSPHATASE"/>
    <property type="match status" value="1"/>
</dbReference>
<keyword evidence="5" id="KW-0378">Hydrolase</keyword>
<dbReference type="InterPro" id="IPR043129">
    <property type="entry name" value="ATPase_NBD"/>
</dbReference>
<protein>
    <submittedName>
        <fullName evidence="5">Hydrolase</fullName>
    </submittedName>
</protein>
<dbReference type="EMBL" id="CWKH01000002">
    <property type="protein sequence ID" value="CRZ16525.1"/>
    <property type="molecule type" value="Genomic_DNA"/>
</dbReference>
<dbReference type="InterPro" id="IPR013830">
    <property type="entry name" value="SGNH_hydro"/>
</dbReference>
<dbReference type="Gene3D" id="3.40.50.1110">
    <property type="entry name" value="SGNH hydrolase"/>
    <property type="match status" value="1"/>
</dbReference>
<dbReference type="GO" id="GO:0016462">
    <property type="term" value="F:pyrophosphatase activity"/>
    <property type="evidence" value="ECO:0007669"/>
    <property type="project" value="TreeGrafter"/>
</dbReference>
<sequence length="570" mass="61086">MKRYVALGSSMAAGPGIKPSAEGAPWRAGRSALNYPHLVADQLGLDLVDVTYSGATTAHVLRDRQNGAPPQIDALDGSEALVTVTIGGNDAGYVPSLMAAALPRFTRSLPLLGPFLRGLLDPDAREAALAEVAEALVTVGREIRQRAPRARVLFVDYLTMLPPEGVAASPLSEAEAALGRHVAATLERLTGEAATRTDCGWVRVAQASTTHHAWSAEPWTRPARAAAPERRGHAGRRRIGVGAGPSRYLSRRPRAVSARPLRVSSGMRLGVLDVGSNAAQLQVVDALAGAPPLPLRGVKIPTRLGQEATADGAIGQRGLDRIVAAVRTAVDAARALHVDQLYPFVTAAIRDADNREEVLEAVAAETGTRLRFLTGEQEAKLTYFAVRSWYGWQAGRLLNIDIGGGSMELAFGRDAVPELAVSLPLGAGRVQWEGTPRRVIATSKTFKQLARFGGAACGRKGPFIRRTVTIEQIRRSIRDMMAVDVQDRAQFRGIRPARAWQVLGGAVVAFETMRCLGIDEAEVSPWALREGIMLEYLSSMRAPESDLALQLLRFDGAKELATVTALPRMS</sequence>
<dbReference type="InterPro" id="IPR037460">
    <property type="entry name" value="SEST-like"/>
</dbReference>
<dbReference type="GO" id="GO:0016788">
    <property type="term" value="F:hydrolase activity, acting on ester bonds"/>
    <property type="evidence" value="ECO:0007669"/>
    <property type="project" value="InterPro"/>
</dbReference>
<dbReference type="InterPro" id="IPR036514">
    <property type="entry name" value="SGNH_hydro_sf"/>
</dbReference>
<accession>A0A0H5RQT0</accession>
<dbReference type="SUPFAM" id="SSF53067">
    <property type="entry name" value="Actin-like ATPase domain"/>
    <property type="match status" value="2"/>
</dbReference>
<feature type="region of interest" description="Disordered" evidence="2">
    <location>
        <begin position="222"/>
        <end position="243"/>
    </location>
</feature>
<dbReference type="InterPro" id="IPR050273">
    <property type="entry name" value="GppA/Ppx_hydrolase"/>
</dbReference>
<evidence type="ECO:0000313" key="5">
    <source>
        <dbReference type="EMBL" id="CRZ16525.1"/>
    </source>
</evidence>
<reference evidence="6" key="1">
    <citation type="submission" date="2015-07" db="EMBL/GenBank/DDBJ databases">
        <authorList>
            <person name="Urmite Genomes"/>
        </authorList>
    </citation>
    <scope>NUCLEOTIDE SEQUENCE [LARGE SCALE GENOMIC DNA]</scope>
    <source>
        <strain evidence="6">type strain: ATCC 49404</strain>
    </source>
</reference>
<evidence type="ECO:0000256" key="2">
    <source>
        <dbReference type="SAM" id="MobiDB-lite"/>
    </source>
</evidence>
<proteinExistence type="inferred from homology"/>
<evidence type="ECO:0000256" key="1">
    <source>
        <dbReference type="ARBA" id="ARBA00007125"/>
    </source>
</evidence>
<dbReference type="Gene3D" id="3.30.420.150">
    <property type="entry name" value="Exopolyphosphatase. Domain 2"/>
    <property type="match status" value="2"/>
</dbReference>
<name>A0A0H5RQT0_9MYCO</name>
<dbReference type="Gene3D" id="3.30.420.40">
    <property type="match status" value="1"/>
</dbReference>
<keyword evidence="6" id="KW-1185">Reference proteome</keyword>
<evidence type="ECO:0000259" key="3">
    <source>
        <dbReference type="Pfam" id="PF02541"/>
    </source>
</evidence>
<gene>
    <name evidence="5" type="ORF">BN2156_03393</name>
</gene>
<dbReference type="Pfam" id="PF02541">
    <property type="entry name" value="Ppx-GppA"/>
    <property type="match status" value="2"/>
</dbReference>
<evidence type="ECO:0000313" key="6">
    <source>
        <dbReference type="Proteomes" id="UP000199147"/>
    </source>
</evidence>
<dbReference type="PANTHER" id="PTHR30005:SF0">
    <property type="entry name" value="RETROGRADE REGULATION PROTEIN 2"/>
    <property type="match status" value="1"/>
</dbReference>
<feature type="domain" description="Ppx/GppA phosphatase N-terminal" evidence="3">
    <location>
        <begin position="300"/>
        <end position="430"/>
    </location>
</feature>
<comment type="similarity">
    <text evidence="1">Belongs to the GppA/Ppx family.</text>
</comment>
<feature type="domain" description="Ppx/GppA phosphatase N-terminal" evidence="3">
    <location>
        <begin position="431"/>
        <end position="538"/>
    </location>
</feature>
<dbReference type="STRING" id="146018.BN2156_03393"/>
<dbReference type="CDD" id="cd24056">
    <property type="entry name" value="ASKHA_NBD_MtPPX1-like"/>
    <property type="match status" value="1"/>
</dbReference>
<feature type="domain" description="SGNH hydrolase-type esterase" evidence="4">
    <location>
        <begin position="6"/>
        <end position="219"/>
    </location>
</feature>
<dbReference type="Pfam" id="PF13472">
    <property type="entry name" value="Lipase_GDSL_2"/>
    <property type="match status" value="1"/>
</dbReference>
<dbReference type="Proteomes" id="UP000199147">
    <property type="component" value="Unassembled WGS sequence"/>
</dbReference>
<organism evidence="5 6">
    <name type="scientific">Mycolicibacterium neworleansense</name>
    <dbReference type="NCBI Taxonomy" id="146018"/>
    <lineage>
        <taxon>Bacteria</taxon>
        <taxon>Bacillati</taxon>
        <taxon>Actinomycetota</taxon>
        <taxon>Actinomycetes</taxon>
        <taxon>Mycobacteriales</taxon>
        <taxon>Mycobacteriaceae</taxon>
        <taxon>Mycolicibacterium</taxon>
    </lineage>
</organism>
<dbReference type="AlphaFoldDB" id="A0A0H5RQT0"/>